<feature type="repeat" description="WD" evidence="5">
    <location>
        <begin position="564"/>
        <end position="605"/>
    </location>
</feature>
<dbReference type="GO" id="GO:0034511">
    <property type="term" value="F:U3 snoRNA binding"/>
    <property type="evidence" value="ECO:0007669"/>
    <property type="project" value="TreeGrafter"/>
</dbReference>
<evidence type="ECO:0000256" key="3">
    <source>
        <dbReference type="ARBA" id="ARBA00022737"/>
    </source>
</evidence>
<evidence type="ECO:0000256" key="4">
    <source>
        <dbReference type="ARBA" id="ARBA00023242"/>
    </source>
</evidence>
<gene>
    <name evidence="7" type="ORF">NEZAVI_LOCUS5238</name>
</gene>
<evidence type="ECO:0000256" key="2">
    <source>
        <dbReference type="ARBA" id="ARBA00022574"/>
    </source>
</evidence>
<dbReference type="OrthoDB" id="5414888at2759"/>
<keyword evidence="2 5" id="KW-0853">WD repeat</keyword>
<dbReference type="Pfam" id="PF08625">
    <property type="entry name" value="Utp13"/>
    <property type="match status" value="1"/>
</dbReference>
<feature type="repeat" description="WD" evidence="5">
    <location>
        <begin position="382"/>
        <end position="414"/>
    </location>
</feature>
<dbReference type="GO" id="GO:0032040">
    <property type="term" value="C:small-subunit processome"/>
    <property type="evidence" value="ECO:0007669"/>
    <property type="project" value="InterPro"/>
</dbReference>
<dbReference type="GO" id="GO:0000480">
    <property type="term" value="P:endonucleolytic cleavage in 5'-ETS of tricistronic rRNA transcript (SSU-rRNA, 5.8S rRNA, LSU-rRNA)"/>
    <property type="evidence" value="ECO:0007669"/>
    <property type="project" value="TreeGrafter"/>
</dbReference>
<feature type="domain" description="U3 small nucleolar RNA-associated protein 13 C-terminal" evidence="6">
    <location>
        <begin position="659"/>
        <end position="787"/>
    </location>
</feature>
<dbReference type="InterPro" id="IPR001680">
    <property type="entry name" value="WD40_rpt"/>
</dbReference>
<evidence type="ECO:0000256" key="5">
    <source>
        <dbReference type="PROSITE-ProRule" id="PRU00221"/>
    </source>
</evidence>
<feature type="repeat" description="WD" evidence="5">
    <location>
        <begin position="480"/>
        <end position="521"/>
    </location>
</feature>
<accession>A0A9P0EAX9</accession>
<feature type="repeat" description="WD" evidence="5">
    <location>
        <begin position="194"/>
        <end position="235"/>
    </location>
</feature>
<proteinExistence type="predicted"/>
<dbReference type="PROSITE" id="PS50294">
    <property type="entry name" value="WD_REPEATS_REGION"/>
    <property type="match status" value="6"/>
</dbReference>
<evidence type="ECO:0000313" key="7">
    <source>
        <dbReference type="EMBL" id="CAH1394841.1"/>
    </source>
</evidence>
<dbReference type="PRINTS" id="PR00320">
    <property type="entry name" value="GPROTEINBRPT"/>
</dbReference>
<comment type="subcellular location">
    <subcellularLocation>
        <location evidence="1">Nucleus</location>
        <location evidence="1">Nucleolus</location>
    </subcellularLocation>
</comment>
<dbReference type="Proteomes" id="UP001152798">
    <property type="component" value="Chromosome 3"/>
</dbReference>
<dbReference type="PANTHER" id="PTHR19854:SF15">
    <property type="entry name" value="TRANSDUCIN BETA-LIKE PROTEIN 3"/>
    <property type="match status" value="1"/>
</dbReference>
<dbReference type="SMART" id="SM00320">
    <property type="entry name" value="WD40"/>
    <property type="match status" value="12"/>
</dbReference>
<keyword evidence="3" id="KW-0677">Repeat</keyword>
<dbReference type="Gene3D" id="2.130.10.10">
    <property type="entry name" value="YVTN repeat-like/Quinoprotein amine dehydrogenase"/>
    <property type="match status" value="4"/>
</dbReference>
<dbReference type="EMBL" id="OV725079">
    <property type="protein sequence ID" value="CAH1394841.1"/>
    <property type="molecule type" value="Genomic_DNA"/>
</dbReference>
<keyword evidence="4" id="KW-0539">Nucleus</keyword>
<dbReference type="GO" id="GO:0000472">
    <property type="term" value="P:endonucleolytic cleavage to generate mature 5'-end of SSU-rRNA from (SSU-rRNA, 5.8S rRNA, LSU-rRNA)"/>
    <property type="evidence" value="ECO:0007669"/>
    <property type="project" value="TreeGrafter"/>
</dbReference>
<dbReference type="PROSITE" id="PS00678">
    <property type="entry name" value="WD_REPEATS_1"/>
    <property type="match status" value="2"/>
</dbReference>
<dbReference type="GO" id="GO:0030686">
    <property type="term" value="C:90S preribosome"/>
    <property type="evidence" value="ECO:0007669"/>
    <property type="project" value="TreeGrafter"/>
</dbReference>
<keyword evidence="8" id="KW-1185">Reference proteome</keyword>
<evidence type="ECO:0000313" key="8">
    <source>
        <dbReference type="Proteomes" id="UP001152798"/>
    </source>
</evidence>
<protein>
    <recommendedName>
        <fullName evidence="6">U3 small nucleolar RNA-associated protein 13 C-terminal domain-containing protein</fullName>
    </recommendedName>
</protein>
<evidence type="ECO:0000256" key="1">
    <source>
        <dbReference type="ARBA" id="ARBA00004604"/>
    </source>
</evidence>
<dbReference type="PROSITE" id="PS50082">
    <property type="entry name" value="WD_REPEATS_2"/>
    <property type="match status" value="6"/>
</dbReference>
<dbReference type="InterPro" id="IPR036322">
    <property type="entry name" value="WD40_repeat_dom_sf"/>
</dbReference>
<name>A0A9P0EAX9_NEZVI</name>
<dbReference type="InterPro" id="IPR019775">
    <property type="entry name" value="WD40_repeat_CS"/>
</dbReference>
<dbReference type="CDD" id="cd00200">
    <property type="entry name" value="WD40"/>
    <property type="match status" value="1"/>
</dbReference>
<dbReference type="Pfam" id="PF00400">
    <property type="entry name" value="WD40"/>
    <property type="match status" value="7"/>
</dbReference>
<evidence type="ECO:0000259" key="6">
    <source>
        <dbReference type="Pfam" id="PF08625"/>
    </source>
</evidence>
<dbReference type="InterPro" id="IPR013934">
    <property type="entry name" value="Utp13_C"/>
</dbReference>
<feature type="repeat" description="WD" evidence="5">
    <location>
        <begin position="522"/>
        <end position="563"/>
    </location>
</feature>
<dbReference type="InterPro" id="IPR020472">
    <property type="entry name" value="WD40_PAC1"/>
</dbReference>
<organism evidence="7 8">
    <name type="scientific">Nezara viridula</name>
    <name type="common">Southern green stink bug</name>
    <name type="synonym">Cimex viridulus</name>
    <dbReference type="NCBI Taxonomy" id="85310"/>
    <lineage>
        <taxon>Eukaryota</taxon>
        <taxon>Metazoa</taxon>
        <taxon>Ecdysozoa</taxon>
        <taxon>Arthropoda</taxon>
        <taxon>Hexapoda</taxon>
        <taxon>Insecta</taxon>
        <taxon>Pterygota</taxon>
        <taxon>Neoptera</taxon>
        <taxon>Paraneoptera</taxon>
        <taxon>Hemiptera</taxon>
        <taxon>Heteroptera</taxon>
        <taxon>Panheteroptera</taxon>
        <taxon>Pentatomomorpha</taxon>
        <taxon>Pentatomoidea</taxon>
        <taxon>Pentatomidae</taxon>
        <taxon>Pentatominae</taxon>
        <taxon>Nezara</taxon>
    </lineage>
</organism>
<sequence>MPSPKLKELFEAEFSLKSFYTGGDVVWSKDGATFLCHCGGSVQFLDVESGKVNGIIGDEEVPAEDNADVDLILTFTLSPDNEQIVSAHKSGLFKLWNYEDKTMVKHWRSVHKGPVAKLAITNDGLILASGGSDSSVRLWDMKYHACTKNLTGIKGVCSVLKFLEKGNSILLFGSGDDAIIKAWDIESGVEKLSLTGHYSTVTDIVFSNTHRHVVSCSRDKVIILWNIKSGEQLKVIPTYESLESLVILPDSITLPDADIKYQDGIYVATGGDRGVIRVWDVLNPKELYIQSNSLVKKSEEGGLALRKLLFSTAASSFALVSYDHNIFVHSIDTFVCTNQFVGYSDEVLDLAYIGEDETHIAVATNSPDIKLYTLSSMSCSLITGHTGFVVTLAVAPQKPNIFASASKDNSVRIWALCGKAGATCIASGMFHNASACGLAFSQGSVSFLLSGAEDNILKLWKLPKNLEEHDGSSLMMKASCMAHDKDVNAIAVSPNDKMVATASLDKTAKLWNAKDLAPLGTLRGHRRGVWSLVFSPVDQVVMTCSADTTIKIWSLGDLSCLKTLEGHESSVMKCAFLSRGLQVVSASGDGLIKLWTVKTSECVASLDAHIGKIWALAVSKDACRLVTGCSASKIVFWKDVTEEKQLEEAKRRQENALKEQELFNLMESEDFLSALKLALTLDRPATVLNIIKSVMKRGNEGLSQTILLLDQEEKQTILKCASHWNMNSKTSYAAQYLVSVLLDEIALGKLKPPTSLIESMIPYTEKHFNRLTQLMQDLYLLAYTKTVMKPALADT</sequence>
<dbReference type="InterPro" id="IPR015943">
    <property type="entry name" value="WD40/YVTN_repeat-like_dom_sf"/>
</dbReference>
<dbReference type="AlphaFoldDB" id="A0A9P0EAX9"/>
<feature type="repeat" description="WD" evidence="5">
    <location>
        <begin position="108"/>
        <end position="149"/>
    </location>
</feature>
<reference evidence="7" key="1">
    <citation type="submission" date="2022-01" db="EMBL/GenBank/DDBJ databases">
        <authorList>
            <person name="King R."/>
        </authorList>
    </citation>
    <scope>NUCLEOTIDE SEQUENCE</scope>
</reference>
<dbReference type="SUPFAM" id="SSF50978">
    <property type="entry name" value="WD40 repeat-like"/>
    <property type="match status" value="2"/>
</dbReference>
<dbReference type="PANTHER" id="PTHR19854">
    <property type="entry name" value="TRANSDUCIN BETA-LIKE 3"/>
    <property type="match status" value="1"/>
</dbReference>